<evidence type="ECO:0000313" key="2">
    <source>
        <dbReference type="Proteomes" id="UP001152795"/>
    </source>
</evidence>
<protein>
    <submittedName>
        <fullName evidence="1">Uncharacterized protein</fullName>
    </submittedName>
</protein>
<dbReference type="Proteomes" id="UP001152795">
    <property type="component" value="Unassembled WGS sequence"/>
</dbReference>
<accession>A0A7D9LCT6</accession>
<keyword evidence="2" id="KW-1185">Reference proteome</keyword>
<sequence>MEDSIIAPQALKMYNVMCHLLRACNPFPLPAPNNTRQAARRLERFTSILHVLTTNQEHVGAIRVELGVRHNHLEDAISMVLRPNAFTLEFYGVNMEYYTVSVPIYIGKATRIFGLARAILTCEGVMRHHVSRLLTDAERKIFGDLKLLLGYRHAGYHTVVGLFDPWWRNNLPAPLPNPP</sequence>
<dbReference type="EMBL" id="CACRXK020016735">
    <property type="protein sequence ID" value="CAB4030247.1"/>
    <property type="molecule type" value="Genomic_DNA"/>
</dbReference>
<gene>
    <name evidence="1" type="ORF">PACLA_8A018319</name>
</gene>
<organism evidence="1 2">
    <name type="scientific">Paramuricea clavata</name>
    <name type="common">Red gorgonian</name>
    <name type="synonym">Violescent sea-whip</name>
    <dbReference type="NCBI Taxonomy" id="317549"/>
    <lineage>
        <taxon>Eukaryota</taxon>
        <taxon>Metazoa</taxon>
        <taxon>Cnidaria</taxon>
        <taxon>Anthozoa</taxon>
        <taxon>Octocorallia</taxon>
        <taxon>Malacalcyonacea</taxon>
        <taxon>Plexauridae</taxon>
        <taxon>Paramuricea</taxon>
    </lineage>
</organism>
<proteinExistence type="predicted"/>
<evidence type="ECO:0000313" key="1">
    <source>
        <dbReference type="EMBL" id="CAB4030247.1"/>
    </source>
</evidence>
<reference evidence="1" key="1">
    <citation type="submission" date="2020-04" db="EMBL/GenBank/DDBJ databases">
        <authorList>
            <person name="Alioto T."/>
            <person name="Alioto T."/>
            <person name="Gomez Garrido J."/>
        </authorList>
    </citation>
    <scope>NUCLEOTIDE SEQUENCE</scope>
    <source>
        <strain evidence="1">A484AB</strain>
    </source>
</reference>
<dbReference type="AlphaFoldDB" id="A0A7D9LCT6"/>
<comment type="caution">
    <text evidence="1">The sequence shown here is derived from an EMBL/GenBank/DDBJ whole genome shotgun (WGS) entry which is preliminary data.</text>
</comment>
<name>A0A7D9LCT6_PARCT</name>